<dbReference type="Proteomes" id="UP001177260">
    <property type="component" value="Unassembled WGS sequence"/>
</dbReference>
<evidence type="ECO:0000313" key="2">
    <source>
        <dbReference type="Proteomes" id="UP001177260"/>
    </source>
</evidence>
<sequence length="458" mass="51936">MATARKIQLTTSDSGVFSSGIREDSAQVASELLQEDLEKHHVYFNNIGFHNHIVHHLLSIFALGATPEEIRDAYNRNKGYQRPALPADEAVIQSLYDKEGFKKCLGRDTNYPSYLVFFQQEIEKKGVEMVLNEYLFSGDENAENLLARLFGGLIHPLIHLGFGIEFNQPAITAEALAQAAIHEDWSGPMFLWPAEKLAGGIGKPGKKSLFQILEEIRGDENLARSAHWEDGNKMRDGVLRRAPDEMLKYAAEFSVSEDQVEDKLTEMTNAVVYYSSAAQHPPKQVKFDFFLIHCLNSSIFFSKIVSLPFLDIKTRLRLLEWKGRLDLLLYVSRGAPQLLLDEVSTYPAPKSWETIFKHCNAHSGDDGHLPKLARAVAHGEDVCRKFESQTTERGLKITGDMWLRIGNMGKRAYSLKRLILLLINYPVMDSTSDQGPLWVRSTGFKEAWAEFPERRHRV</sequence>
<gene>
    <name evidence="1" type="ORF">N8T08_005509</name>
</gene>
<proteinExistence type="predicted"/>
<keyword evidence="2" id="KW-1185">Reference proteome</keyword>
<accession>A0ACC3B257</accession>
<evidence type="ECO:0000313" key="1">
    <source>
        <dbReference type="EMBL" id="KAK1144356.1"/>
    </source>
</evidence>
<reference evidence="1 2" key="1">
    <citation type="journal article" date="2023" name="ACS Omega">
        <title>Identification of the Neoaspergillic Acid Biosynthesis Gene Cluster by Establishing an In Vitro CRISPR-Ribonucleoprotein Genetic System in Aspergillus melleus.</title>
        <authorList>
            <person name="Yuan B."/>
            <person name="Grau M.F."/>
            <person name="Murata R.M."/>
            <person name="Torok T."/>
            <person name="Venkateswaran K."/>
            <person name="Stajich J.E."/>
            <person name="Wang C.C.C."/>
        </authorList>
    </citation>
    <scope>NUCLEOTIDE SEQUENCE [LARGE SCALE GENOMIC DNA]</scope>
    <source>
        <strain evidence="1 2">IMV 1140</strain>
    </source>
</reference>
<comment type="caution">
    <text evidence="1">The sequence shown here is derived from an EMBL/GenBank/DDBJ whole genome shotgun (WGS) entry which is preliminary data.</text>
</comment>
<organism evidence="1 2">
    <name type="scientific">Aspergillus melleus</name>
    <dbReference type="NCBI Taxonomy" id="138277"/>
    <lineage>
        <taxon>Eukaryota</taxon>
        <taxon>Fungi</taxon>
        <taxon>Dikarya</taxon>
        <taxon>Ascomycota</taxon>
        <taxon>Pezizomycotina</taxon>
        <taxon>Eurotiomycetes</taxon>
        <taxon>Eurotiomycetidae</taxon>
        <taxon>Eurotiales</taxon>
        <taxon>Aspergillaceae</taxon>
        <taxon>Aspergillus</taxon>
        <taxon>Aspergillus subgen. Circumdati</taxon>
    </lineage>
</organism>
<name>A0ACC3B257_9EURO</name>
<protein>
    <submittedName>
        <fullName evidence="1">Uncharacterized protein</fullName>
    </submittedName>
</protein>
<dbReference type="EMBL" id="JAOPJF010000031">
    <property type="protein sequence ID" value="KAK1144356.1"/>
    <property type="molecule type" value="Genomic_DNA"/>
</dbReference>